<protein>
    <submittedName>
        <fullName evidence="1">Uncharacterized protein</fullName>
    </submittedName>
</protein>
<keyword evidence="2" id="KW-1185">Reference proteome</keyword>
<evidence type="ECO:0000313" key="2">
    <source>
        <dbReference type="Proteomes" id="UP000030700"/>
    </source>
</evidence>
<dbReference type="Proteomes" id="UP000030700">
    <property type="component" value="Unassembled WGS sequence"/>
</dbReference>
<dbReference type="STRING" id="1499966.U14_04256"/>
<organism evidence="1">
    <name type="scientific">Candidatus Moduliflexus flocculans</name>
    <dbReference type="NCBI Taxonomy" id="1499966"/>
    <lineage>
        <taxon>Bacteria</taxon>
        <taxon>Candidatus Moduliflexota</taxon>
        <taxon>Candidatus Moduliflexia</taxon>
        <taxon>Candidatus Moduliflexales</taxon>
        <taxon>Candidatus Moduliflexaceae</taxon>
    </lineage>
</organism>
<reference evidence="1" key="1">
    <citation type="journal article" date="2015" name="PeerJ">
        <title>First genomic representation of candidate bacterial phylum KSB3 points to enhanced environmental sensing as a trigger of wastewater bulking.</title>
        <authorList>
            <person name="Sekiguchi Y."/>
            <person name="Ohashi A."/>
            <person name="Parks D.H."/>
            <person name="Yamauchi T."/>
            <person name="Tyson G.W."/>
            <person name="Hugenholtz P."/>
        </authorList>
    </citation>
    <scope>NUCLEOTIDE SEQUENCE [LARGE SCALE GENOMIC DNA]</scope>
</reference>
<gene>
    <name evidence="1" type="ORF">U14_04256</name>
</gene>
<proteinExistence type="predicted"/>
<sequence>MGYLGETTGICVKRNRFLSVKSDVLSSFSPPNDDIGYLPRVYKGIKENAATRP</sequence>
<dbReference type="HOGENOM" id="CLU_3058867_0_0_0"/>
<dbReference type="EMBL" id="DF820459">
    <property type="protein sequence ID" value="GAK52997.1"/>
    <property type="molecule type" value="Genomic_DNA"/>
</dbReference>
<accession>A0A0S6W065</accession>
<name>A0A0S6W065_9BACT</name>
<evidence type="ECO:0000313" key="1">
    <source>
        <dbReference type="EMBL" id="GAK52997.1"/>
    </source>
</evidence>
<dbReference type="AlphaFoldDB" id="A0A0S6W065"/>